<dbReference type="Pfam" id="PF00480">
    <property type="entry name" value="ROK"/>
    <property type="match status" value="1"/>
</dbReference>
<name>A0A3E3AD44_9FIRM</name>
<accession>A0A3E3AD44</accession>
<evidence type="ECO:0000313" key="2">
    <source>
        <dbReference type="EMBL" id="MDB7084126.1"/>
    </source>
</evidence>
<dbReference type="EMBL" id="QUSL01000030">
    <property type="protein sequence ID" value="RGD80663.1"/>
    <property type="molecule type" value="Genomic_DNA"/>
</dbReference>
<dbReference type="PANTHER" id="PTHR18964">
    <property type="entry name" value="ROK (REPRESSOR, ORF, KINASE) FAMILY"/>
    <property type="match status" value="1"/>
</dbReference>
<dbReference type="InterPro" id="IPR043129">
    <property type="entry name" value="ATPase_NBD"/>
</dbReference>
<comment type="similarity">
    <text evidence="1">Belongs to the ROK (NagC/XylR) family.</text>
</comment>
<proteinExistence type="inferred from homology"/>
<dbReference type="PANTHER" id="PTHR18964:SF170">
    <property type="entry name" value="SUGAR KINASE"/>
    <property type="match status" value="1"/>
</dbReference>
<organism evidence="3 4">
    <name type="scientific">Thomasclavelia ramosa</name>
    <dbReference type="NCBI Taxonomy" id="1547"/>
    <lineage>
        <taxon>Bacteria</taxon>
        <taxon>Bacillati</taxon>
        <taxon>Bacillota</taxon>
        <taxon>Erysipelotrichia</taxon>
        <taxon>Erysipelotrichales</taxon>
        <taxon>Coprobacillaceae</taxon>
        <taxon>Thomasclavelia</taxon>
    </lineage>
</organism>
<dbReference type="EMBL" id="JAQLKE010000014">
    <property type="protein sequence ID" value="MDB7084126.1"/>
    <property type="molecule type" value="Genomic_DNA"/>
</dbReference>
<protein>
    <submittedName>
        <fullName evidence="3">ROK family protein</fullName>
    </submittedName>
</protein>
<evidence type="ECO:0000313" key="4">
    <source>
        <dbReference type="Proteomes" id="UP000261032"/>
    </source>
</evidence>
<dbReference type="SUPFAM" id="SSF53067">
    <property type="entry name" value="Actin-like ATPase domain"/>
    <property type="match status" value="1"/>
</dbReference>
<dbReference type="CDD" id="cd24152">
    <property type="entry name" value="ASKHA_NBD_ROK-like"/>
    <property type="match status" value="1"/>
</dbReference>
<sequence length="297" mass="33368">MKYLCLDFGGTGVKYAIIDENFQLYDVNKENKIFQSHDEMITWVVDLFKTIHMKLSGIAISYCGEMNPFTGLIKNGGSYRFNDNKNIKQILWSKCHVPVSIENDGNCAALAELYRGSLKETSNGAVLVLGTGVGCAIIINGELYRGCNYFAGAATFSLIDSKHDFDWQNTFGLIGGVGYLTRNYEKRFALERNSIDGLAFFNKANHNDIASLEILRDYTKNLARYIFNMQMLLDLENISIGGGISTQPLLLTMLKKEVSDLFDCIPVPVTPPEIKVCHYYNDANLIGAFCWYKKANF</sequence>
<dbReference type="Proteomes" id="UP000261032">
    <property type="component" value="Unassembled WGS sequence"/>
</dbReference>
<comment type="caution">
    <text evidence="3">The sequence shown here is derived from an EMBL/GenBank/DDBJ whole genome shotgun (WGS) entry which is preliminary data.</text>
</comment>
<dbReference type="RefSeq" id="WP_003538967.1">
    <property type="nucleotide sequence ID" value="NZ_AP031443.1"/>
</dbReference>
<dbReference type="Gene3D" id="3.30.420.40">
    <property type="match status" value="2"/>
</dbReference>
<dbReference type="GeneID" id="64196950"/>
<reference evidence="2" key="2">
    <citation type="submission" date="2023-01" db="EMBL/GenBank/DDBJ databases">
        <title>Human gut microbiome strain richness.</title>
        <authorList>
            <person name="Chen-Liaw A."/>
        </authorList>
    </citation>
    <scope>NUCLEOTIDE SEQUENCE</scope>
    <source>
        <strain evidence="2">1001217st2_G6_1001217B_191108</strain>
    </source>
</reference>
<dbReference type="InterPro" id="IPR000600">
    <property type="entry name" value="ROK"/>
</dbReference>
<reference evidence="3 4" key="1">
    <citation type="submission" date="2018-08" db="EMBL/GenBank/DDBJ databases">
        <title>A genome reference for cultivated species of the human gut microbiota.</title>
        <authorList>
            <person name="Zou Y."/>
            <person name="Xue W."/>
            <person name="Luo G."/>
        </authorList>
    </citation>
    <scope>NUCLEOTIDE SEQUENCE [LARGE SCALE GENOMIC DNA]</scope>
    <source>
        <strain evidence="3 4">OM06-4</strain>
    </source>
</reference>
<evidence type="ECO:0000313" key="3">
    <source>
        <dbReference type="EMBL" id="RGD80663.1"/>
    </source>
</evidence>
<dbReference type="AlphaFoldDB" id="A0A3E3AD44"/>
<evidence type="ECO:0000256" key="1">
    <source>
        <dbReference type="ARBA" id="ARBA00006479"/>
    </source>
</evidence>
<gene>
    <name evidence="3" type="ORF">DXB93_15010</name>
    <name evidence="2" type="ORF">PM738_09965</name>
</gene>
<dbReference type="Proteomes" id="UP001211987">
    <property type="component" value="Unassembled WGS sequence"/>
</dbReference>